<dbReference type="RefSeq" id="WP_269426065.1">
    <property type="nucleotide sequence ID" value="NZ_JAPWGM010000001.1"/>
</dbReference>
<dbReference type="InterPro" id="IPR053186">
    <property type="entry name" value="QDO-related"/>
</dbReference>
<dbReference type="EMBL" id="JAPWGM010000001">
    <property type="protein sequence ID" value="MCZ4242984.1"/>
    <property type="molecule type" value="Genomic_DNA"/>
</dbReference>
<evidence type="ECO:0000259" key="4">
    <source>
        <dbReference type="Pfam" id="PF05726"/>
    </source>
</evidence>
<proteinExistence type="inferred from homology"/>
<dbReference type="CDD" id="cd02247">
    <property type="entry name" value="cupin_pirin_C"/>
    <property type="match status" value="1"/>
</dbReference>
<dbReference type="CDD" id="cd02909">
    <property type="entry name" value="cupin_pirin_N"/>
    <property type="match status" value="1"/>
</dbReference>
<dbReference type="InterPro" id="IPR012093">
    <property type="entry name" value="Pirin"/>
</dbReference>
<dbReference type="Pfam" id="PF05726">
    <property type="entry name" value="Pirin_C"/>
    <property type="match status" value="1"/>
</dbReference>
<evidence type="ECO:0000313" key="6">
    <source>
        <dbReference type="Proteomes" id="UP001144347"/>
    </source>
</evidence>
<feature type="domain" description="Pirin N-terminal" evidence="3">
    <location>
        <begin position="37"/>
        <end position="131"/>
    </location>
</feature>
<protein>
    <submittedName>
        <fullName evidence="5">Pirin family protein</fullName>
    </submittedName>
</protein>
<dbReference type="PIRSF" id="PIRSF006232">
    <property type="entry name" value="Pirin"/>
    <property type="match status" value="1"/>
</dbReference>
<dbReference type="PANTHER" id="PTHR43594:SF1">
    <property type="entry name" value="QUERCETIN 2,3-DIOXYGENASE PA2418-RELATED"/>
    <property type="match status" value="1"/>
</dbReference>
<evidence type="ECO:0000256" key="2">
    <source>
        <dbReference type="RuleBase" id="RU003457"/>
    </source>
</evidence>
<dbReference type="Gene3D" id="2.60.120.10">
    <property type="entry name" value="Jelly Rolls"/>
    <property type="match status" value="2"/>
</dbReference>
<organism evidence="5 6">
    <name type="scientific">Pedobacter punctiformis</name>
    <dbReference type="NCBI Taxonomy" id="3004097"/>
    <lineage>
        <taxon>Bacteria</taxon>
        <taxon>Pseudomonadati</taxon>
        <taxon>Bacteroidota</taxon>
        <taxon>Sphingobacteriia</taxon>
        <taxon>Sphingobacteriales</taxon>
        <taxon>Sphingobacteriaceae</taxon>
        <taxon>Pedobacter</taxon>
    </lineage>
</organism>
<dbReference type="InterPro" id="IPR014710">
    <property type="entry name" value="RmlC-like_jellyroll"/>
</dbReference>
<dbReference type="InterPro" id="IPR011051">
    <property type="entry name" value="RmlC_Cupin_sf"/>
</dbReference>
<keyword evidence="6" id="KW-1185">Reference proteome</keyword>
<dbReference type="PANTHER" id="PTHR43594">
    <property type="entry name" value="QUERCETIN 2,3-DIOXYGENASE"/>
    <property type="match status" value="1"/>
</dbReference>
<evidence type="ECO:0000313" key="5">
    <source>
        <dbReference type="EMBL" id="MCZ4242984.1"/>
    </source>
</evidence>
<reference evidence="5" key="1">
    <citation type="submission" date="2022-12" db="EMBL/GenBank/DDBJ databases">
        <title>Genome sequence of HCMS5-2.</title>
        <authorList>
            <person name="Woo H."/>
        </authorList>
    </citation>
    <scope>NUCLEOTIDE SEQUENCE</scope>
    <source>
        <strain evidence="5">HCMS5-2</strain>
    </source>
</reference>
<comment type="similarity">
    <text evidence="1 2">Belongs to the pirin family.</text>
</comment>
<evidence type="ECO:0000256" key="1">
    <source>
        <dbReference type="ARBA" id="ARBA00008416"/>
    </source>
</evidence>
<comment type="caution">
    <text evidence="5">The sequence shown here is derived from an EMBL/GenBank/DDBJ whole genome shotgun (WGS) entry which is preliminary data.</text>
</comment>
<dbReference type="InterPro" id="IPR003829">
    <property type="entry name" value="Pirin_N_dom"/>
</dbReference>
<accession>A0ABT4L866</accession>
<name>A0ABT4L866_9SPHI</name>
<dbReference type="Proteomes" id="UP001144347">
    <property type="component" value="Unassembled WGS sequence"/>
</dbReference>
<dbReference type="Pfam" id="PF02678">
    <property type="entry name" value="Pirin"/>
    <property type="match status" value="1"/>
</dbReference>
<evidence type="ECO:0000259" key="3">
    <source>
        <dbReference type="Pfam" id="PF02678"/>
    </source>
</evidence>
<dbReference type="InterPro" id="IPR008778">
    <property type="entry name" value="Pirin_C_dom"/>
</dbReference>
<sequence>MMETKIKGIKNILKAPAPHMVGDGFRVHNFFPGGYEINMSPFFLLDYGSKIEFSARKEPRGVGVHPHRGFETVTIAYHGAVAHQDSTGNSGIIYPGDVQWMTAASGILHKEYHEEAYSLAGGPFQMVQLWVNLPAKDKMSKPKYQAIKQADMAVFNLPADGGKIEVIAGNYKGIKGNADTFTPIELYNARLNKGGKATLSFPANFNTGFVIIEGTVKINDEQEVKVNDFVHFKNEGEEITIEALEDSIILVLSGEPINEPIKQYGPFLMNTEAEIHQAISDYNQGKFGYLEE</sequence>
<dbReference type="SUPFAM" id="SSF51182">
    <property type="entry name" value="RmlC-like cupins"/>
    <property type="match status" value="1"/>
</dbReference>
<feature type="domain" description="Pirin C-terminal" evidence="4">
    <location>
        <begin position="187"/>
        <end position="288"/>
    </location>
</feature>
<gene>
    <name evidence="5" type="ORF">O0955_03125</name>
</gene>